<dbReference type="PROSITE" id="PS00139">
    <property type="entry name" value="THIOL_PROTEASE_CYS"/>
    <property type="match status" value="1"/>
</dbReference>
<dbReference type="InterPro" id="IPR025661">
    <property type="entry name" value="Pept_asp_AS"/>
</dbReference>
<dbReference type="InterPro" id="IPR038765">
    <property type="entry name" value="Papain-like_cys_pep_sf"/>
</dbReference>
<proteinExistence type="inferred from homology"/>
<sequence>MAFLPRLSVLPNSTISLLAVSLAVLAFIALASANPPTARETAANAQQNNANARTEGEIEKNVAEKMERMNGFINYFRAKKFIDAHNLAFEKGEVSFKVAPNHLMHFTPAQYKRIRGLQMRSNGQRHNMATLAGNSSTLPEKLDWREKGAVTEVKDQGDCGSCWAFSATGAIEGALAQKKASKIISLSEQNLVDCSSKYGNEGCDGGLMDNAFEYVRDNKGLDTEESYPYEAVTGKCQFKNETVGGTVVSFKDLKEGDEEQLKIAVATIGPISVALDASNLSFQFYKTGVYYERWCSNRYLDHGVLLVGYGTDETHGDYWLVKNSWGPHWGENGYIRIARNKHNHCGIATMASYPVV</sequence>
<dbReference type="SUPFAM" id="SSF54001">
    <property type="entry name" value="Cysteine proteinases"/>
    <property type="match status" value="1"/>
</dbReference>
<reference evidence="9 10" key="1">
    <citation type="submission" date="2024-10" db="EMBL/GenBank/DDBJ databases">
        <authorList>
            <person name="Kim D."/>
        </authorList>
    </citation>
    <scope>NUCLEOTIDE SEQUENCE [LARGE SCALE GENOMIC DNA]</scope>
    <source>
        <strain evidence="9">Taebaek</strain>
    </source>
</reference>
<dbReference type="InterPro" id="IPR013128">
    <property type="entry name" value="Peptidase_C1A"/>
</dbReference>
<organism evidence="9 10">
    <name type="scientific">Heterodera schachtii</name>
    <name type="common">Sugarbeet cyst nematode worm</name>
    <name type="synonym">Tylenchus schachtii</name>
    <dbReference type="NCBI Taxonomy" id="97005"/>
    <lineage>
        <taxon>Eukaryota</taxon>
        <taxon>Metazoa</taxon>
        <taxon>Ecdysozoa</taxon>
        <taxon>Nematoda</taxon>
        <taxon>Chromadorea</taxon>
        <taxon>Rhabditida</taxon>
        <taxon>Tylenchina</taxon>
        <taxon>Tylenchomorpha</taxon>
        <taxon>Tylenchoidea</taxon>
        <taxon>Heteroderidae</taxon>
        <taxon>Heteroderinae</taxon>
        <taxon>Heterodera</taxon>
    </lineage>
</organism>
<dbReference type="GO" id="GO:0006508">
    <property type="term" value="P:proteolysis"/>
    <property type="evidence" value="ECO:0007669"/>
    <property type="project" value="UniProtKB-KW"/>
</dbReference>
<dbReference type="Proteomes" id="UP001620645">
    <property type="component" value="Unassembled WGS sequence"/>
</dbReference>
<dbReference type="Pfam" id="PF00112">
    <property type="entry name" value="Peptidase_C1"/>
    <property type="match status" value="1"/>
</dbReference>
<dbReference type="PROSITE" id="PS00640">
    <property type="entry name" value="THIOL_PROTEASE_ASN"/>
    <property type="match status" value="1"/>
</dbReference>
<evidence type="ECO:0000256" key="2">
    <source>
        <dbReference type="ARBA" id="ARBA00022670"/>
    </source>
</evidence>
<dbReference type="PROSITE" id="PS00639">
    <property type="entry name" value="THIOL_PROTEASE_HIS"/>
    <property type="match status" value="1"/>
</dbReference>
<keyword evidence="2" id="KW-0645">Protease</keyword>
<keyword evidence="10" id="KW-1185">Reference proteome</keyword>
<protein>
    <recommendedName>
        <fullName evidence="6">Cathepsin L-like</fullName>
    </recommendedName>
</protein>
<feature type="domain" description="Peptidase C1A papain C-terminal" evidence="8">
    <location>
        <begin position="138"/>
        <end position="355"/>
    </location>
</feature>
<keyword evidence="3" id="KW-0378">Hydrolase</keyword>
<keyword evidence="4" id="KW-0788">Thiol protease</keyword>
<evidence type="ECO:0000256" key="6">
    <source>
        <dbReference type="ARBA" id="ARBA00069138"/>
    </source>
</evidence>
<evidence type="ECO:0000256" key="7">
    <source>
        <dbReference type="SAM" id="SignalP"/>
    </source>
</evidence>
<dbReference type="PRINTS" id="PR00705">
    <property type="entry name" value="PAPAIN"/>
</dbReference>
<dbReference type="PANTHER" id="PTHR12411">
    <property type="entry name" value="CYSTEINE PROTEASE FAMILY C1-RELATED"/>
    <property type="match status" value="1"/>
</dbReference>
<keyword evidence="7" id="KW-0732">Signal</keyword>
<evidence type="ECO:0000256" key="5">
    <source>
        <dbReference type="ARBA" id="ARBA00023157"/>
    </source>
</evidence>
<evidence type="ECO:0000256" key="1">
    <source>
        <dbReference type="ARBA" id="ARBA00008455"/>
    </source>
</evidence>
<feature type="chain" id="PRO_5044879783" description="Cathepsin L-like" evidence="7">
    <location>
        <begin position="34"/>
        <end position="356"/>
    </location>
</feature>
<evidence type="ECO:0000259" key="8">
    <source>
        <dbReference type="SMART" id="SM00645"/>
    </source>
</evidence>
<evidence type="ECO:0000256" key="4">
    <source>
        <dbReference type="ARBA" id="ARBA00022807"/>
    </source>
</evidence>
<evidence type="ECO:0000313" key="9">
    <source>
        <dbReference type="EMBL" id="KAL3071281.1"/>
    </source>
</evidence>
<evidence type="ECO:0000256" key="3">
    <source>
        <dbReference type="ARBA" id="ARBA00022801"/>
    </source>
</evidence>
<keyword evidence="5" id="KW-1015">Disulfide bond</keyword>
<dbReference type="EMBL" id="JBICCN010000395">
    <property type="protein sequence ID" value="KAL3071281.1"/>
    <property type="molecule type" value="Genomic_DNA"/>
</dbReference>
<dbReference type="GO" id="GO:0008234">
    <property type="term" value="F:cysteine-type peptidase activity"/>
    <property type="evidence" value="ECO:0007669"/>
    <property type="project" value="UniProtKB-KW"/>
</dbReference>
<dbReference type="InterPro" id="IPR039417">
    <property type="entry name" value="Peptidase_C1A_papain-like"/>
</dbReference>
<dbReference type="FunFam" id="3.90.70.10:FF:000006">
    <property type="entry name" value="Cathepsin S"/>
    <property type="match status" value="1"/>
</dbReference>
<comment type="similarity">
    <text evidence="1">Belongs to the peptidase C1 family.</text>
</comment>
<dbReference type="InterPro" id="IPR000668">
    <property type="entry name" value="Peptidase_C1A_C"/>
</dbReference>
<dbReference type="AlphaFoldDB" id="A0ABD2HX57"/>
<gene>
    <name evidence="9" type="ORF">niasHS_015378</name>
</gene>
<dbReference type="CDD" id="cd02248">
    <property type="entry name" value="Peptidase_C1A"/>
    <property type="match status" value="1"/>
</dbReference>
<feature type="signal peptide" evidence="7">
    <location>
        <begin position="1"/>
        <end position="33"/>
    </location>
</feature>
<dbReference type="SMART" id="SM00645">
    <property type="entry name" value="Pept_C1"/>
    <property type="match status" value="1"/>
</dbReference>
<dbReference type="Gene3D" id="3.90.70.10">
    <property type="entry name" value="Cysteine proteinases"/>
    <property type="match status" value="1"/>
</dbReference>
<dbReference type="InterPro" id="IPR025660">
    <property type="entry name" value="Pept_his_AS"/>
</dbReference>
<accession>A0ABD2HX57</accession>
<name>A0ABD2HX57_HETSC</name>
<evidence type="ECO:0000313" key="10">
    <source>
        <dbReference type="Proteomes" id="UP001620645"/>
    </source>
</evidence>
<dbReference type="InterPro" id="IPR000169">
    <property type="entry name" value="Pept_cys_AS"/>
</dbReference>
<comment type="caution">
    <text evidence="9">The sequence shown here is derived from an EMBL/GenBank/DDBJ whole genome shotgun (WGS) entry which is preliminary data.</text>
</comment>